<dbReference type="SUPFAM" id="SSF53448">
    <property type="entry name" value="Nucleotide-diphospho-sugar transferases"/>
    <property type="match status" value="1"/>
</dbReference>
<organism evidence="3 4">
    <name type="scientific">Ruegeria halocynthiae</name>
    <dbReference type="NCBI Taxonomy" id="985054"/>
    <lineage>
        <taxon>Bacteria</taxon>
        <taxon>Pseudomonadati</taxon>
        <taxon>Pseudomonadota</taxon>
        <taxon>Alphaproteobacteria</taxon>
        <taxon>Rhodobacterales</taxon>
        <taxon>Roseobacteraceae</taxon>
        <taxon>Ruegeria</taxon>
    </lineage>
</organism>
<keyword evidence="3" id="KW-0548">Nucleotidyltransferase</keyword>
<dbReference type="Gene3D" id="3.90.550.10">
    <property type="entry name" value="Spore Coat Polysaccharide Biosynthesis Protein SpsA, Chain A"/>
    <property type="match status" value="1"/>
</dbReference>
<evidence type="ECO:0000313" key="3">
    <source>
        <dbReference type="EMBL" id="SDW49776.1"/>
    </source>
</evidence>
<accession>A0A1H2U0R2</accession>
<dbReference type="OrthoDB" id="9779263at2"/>
<dbReference type="CDD" id="cd04182">
    <property type="entry name" value="GT_2_like_f"/>
    <property type="match status" value="1"/>
</dbReference>
<evidence type="ECO:0000259" key="2">
    <source>
        <dbReference type="Pfam" id="PF12804"/>
    </source>
</evidence>
<dbReference type="InterPro" id="IPR025877">
    <property type="entry name" value="MobA-like_NTP_Trfase"/>
</dbReference>
<keyword evidence="3" id="KW-0808">Transferase</keyword>
<dbReference type="RefSeq" id="WP_074734929.1">
    <property type="nucleotide sequence ID" value="NZ_FNNP01000001.1"/>
</dbReference>
<protein>
    <submittedName>
        <fullName evidence="3">CTP:molybdopterin cytidylyltransferase MocA</fullName>
    </submittedName>
</protein>
<reference evidence="4" key="1">
    <citation type="submission" date="2016-10" db="EMBL/GenBank/DDBJ databases">
        <authorList>
            <person name="Varghese N."/>
            <person name="Submissions S."/>
        </authorList>
    </citation>
    <scope>NUCLEOTIDE SEQUENCE [LARGE SCALE GENOMIC DNA]</scope>
    <source>
        <strain evidence="4">DSM 27839</strain>
    </source>
</reference>
<keyword evidence="1" id="KW-0460">Magnesium</keyword>
<dbReference type="Pfam" id="PF12804">
    <property type="entry name" value="NTP_transf_3"/>
    <property type="match status" value="1"/>
</dbReference>
<name>A0A1H2U0R2_9RHOB</name>
<dbReference type="Proteomes" id="UP000183400">
    <property type="component" value="Unassembled WGS sequence"/>
</dbReference>
<dbReference type="AlphaFoldDB" id="A0A1H2U0R2"/>
<sequence length="204" mass="21795">MTKIPIILLAAGQSSRMGGIDKLMQPIEGVPLLRRIAQRARAVGPVIVALPPAPHPRFGALEGLDVVTVEIPDADEGMNASLRGAMSLVPVNAPAAMILLSDLPDLSADDLRDVLRAVHAHPDNLVWRGATEDGLPGHPVVFDRSLFAELSALSGDSGAHSVVRRCKGKVHLHRLPVQNALLDLDTPDDWARWKTNQPSGPSPK</sequence>
<dbReference type="PANTHER" id="PTHR43777">
    <property type="entry name" value="MOLYBDENUM COFACTOR CYTIDYLYLTRANSFERASE"/>
    <property type="match status" value="1"/>
</dbReference>
<feature type="domain" description="MobA-like NTP transferase" evidence="2">
    <location>
        <begin position="7"/>
        <end position="166"/>
    </location>
</feature>
<evidence type="ECO:0000313" key="4">
    <source>
        <dbReference type="Proteomes" id="UP000183400"/>
    </source>
</evidence>
<dbReference type="InterPro" id="IPR029044">
    <property type="entry name" value="Nucleotide-diphossugar_trans"/>
</dbReference>
<evidence type="ECO:0000256" key="1">
    <source>
        <dbReference type="ARBA" id="ARBA00022842"/>
    </source>
</evidence>
<keyword evidence="4" id="KW-1185">Reference proteome</keyword>
<proteinExistence type="predicted"/>
<dbReference type="GO" id="GO:0016779">
    <property type="term" value="F:nucleotidyltransferase activity"/>
    <property type="evidence" value="ECO:0007669"/>
    <property type="project" value="UniProtKB-KW"/>
</dbReference>
<gene>
    <name evidence="3" type="ORF">SAMN05444358_101995</name>
</gene>
<dbReference type="PANTHER" id="PTHR43777:SF1">
    <property type="entry name" value="MOLYBDENUM COFACTOR CYTIDYLYLTRANSFERASE"/>
    <property type="match status" value="1"/>
</dbReference>
<dbReference type="EMBL" id="FNNP01000001">
    <property type="protein sequence ID" value="SDW49776.1"/>
    <property type="molecule type" value="Genomic_DNA"/>
</dbReference>
<dbReference type="STRING" id="985054.SAMN05444358_101995"/>